<reference evidence="2 3" key="1">
    <citation type="submission" date="2020-02" db="EMBL/GenBank/DDBJ databases">
        <authorList>
            <person name="Ferguson B K."/>
        </authorList>
    </citation>
    <scope>NUCLEOTIDE SEQUENCE [LARGE SCALE GENOMIC DNA]</scope>
</reference>
<name>A0A6H5ITT1_9HYME</name>
<keyword evidence="3" id="KW-1185">Reference proteome</keyword>
<organism evidence="2 3">
    <name type="scientific">Trichogramma brassicae</name>
    <dbReference type="NCBI Taxonomy" id="86971"/>
    <lineage>
        <taxon>Eukaryota</taxon>
        <taxon>Metazoa</taxon>
        <taxon>Ecdysozoa</taxon>
        <taxon>Arthropoda</taxon>
        <taxon>Hexapoda</taxon>
        <taxon>Insecta</taxon>
        <taxon>Pterygota</taxon>
        <taxon>Neoptera</taxon>
        <taxon>Endopterygota</taxon>
        <taxon>Hymenoptera</taxon>
        <taxon>Apocrita</taxon>
        <taxon>Proctotrupomorpha</taxon>
        <taxon>Chalcidoidea</taxon>
        <taxon>Trichogrammatidae</taxon>
        <taxon>Trichogramma</taxon>
    </lineage>
</organism>
<dbReference type="Proteomes" id="UP000479190">
    <property type="component" value="Unassembled WGS sequence"/>
</dbReference>
<dbReference type="AlphaFoldDB" id="A0A6H5ITT1"/>
<gene>
    <name evidence="2" type="ORF">TBRA_LOCUS12124</name>
</gene>
<protein>
    <submittedName>
        <fullName evidence="2">Uncharacterized protein</fullName>
    </submittedName>
</protein>
<feature type="compositionally biased region" description="Basic and acidic residues" evidence="1">
    <location>
        <begin position="7"/>
        <end position="19"/>
    </location>
</feature>
<dbReference type="EMBL" id="CADCXV010001020">
    <property type="protein sequence ID" value="CAB0040411.1"/>
    <property type="molecule type" value="Genomic_DNA"/>
</dbReference>
<accession>A0A6H5ITT1</accession>
<evidence type="ECO:0000313" key="3">
    <source>
        <dbReference type="Proteomes" id="UP000479190"/>
    </source>
</evidence>
<feature type="region of interest" description="Disordered" evidence="1">
    <location>
        <begin position="1"/>
        <end position="29"/>
    </location>
</feature>
<evidence type="ECO:0000256" key="1">
    <source>
        <dbReference type="SAM" id="MobiDB-lite"/>
    </source>
</evidence>
<proteinExistence type="predicted"/>
<evidence type="ECO:0000313" key="2">
    <source>
        <dbReference type="EMBL" id="CAB0040411.1"/>
    </source>
</evidence>
<sequence>MKGLTKKTSEVNNSKKHENPVSSIQQAADRDICGTESAAILGVSITSSDAEDSEAIQESPHLAKAELLQQLEQELPWSWR</sequence>